<accession>Q11HU3</accession>
<proteinExistence type="inferred from homology"/>
<evidence type="ECO:0000256" key="11">
    <source>
        <dbReference type="ARBA" id="ARBA00038408"/>
    </source>
</evidence>
<dbReference type="AlphaFoldDB" id="Q11HU3"/>
<dbReference type="OrthoDB" id="9768393at2"/>
<dbReference type="SUPFAM" id="SSF54534">
    <property type="entry name" value="FKBP-like"/>
    <property type="match status" value="1"/>
</dbReference>
<protein>
    <recommendedName>
        <fullName evidence="2">Parvulin-like PPIase</fullName>
    </recommendedName>
    <alternativeName>
        <fullName evidence="9">Peptidyl-prolyl cis-trans isomerase plp</fullName>
    </alternativeName>
    <alternativeName>
        <fullName evidence="12">Periplasmic chaperone PpiD</fullName>
    </alternativeName>
    <alternativeName>
        <fullName evidence="13">Periplasmic folding chaperone</fullName>
    </alternativeName>
    <alternativeName>
        <fullName evidence="10">Rotamase plp</fullName>
    </alternativeName>
</protein>
<dbReference type="InterPro" id="IPR046357">
    <property type="entry name" value="PPIase_dom_sf"/>
</dbReference>
<dbReference type="InterPro" id="IPR027304">
    <property type="entry name" value="Trigger_fact/SurA_dom_sf"/>
</dbReference>
<dbReference type="eggNOG" id="COG0760">
    <property type="taxonomic scope" value="Bacteria"/>
</dbReference>
<feature type="domain" description="PpiC" evidence="15">
    <location>
        <begin position="247"/>
        <end position="367"/>
    </location>
</feature>
<evidence type="ECO:0000256" key="9">
    <source>
        <dbReference type="ARBA" id="ARBA00030642"/>
    </source>
</evidence>
<evidence type="ECO:0000256" key="2">
    <source>
        <dbReference type="ARBA" id="ARBA00018370"/>
    </source>
</evidence>
<dbReference type="Pfam" id="PF13145">
    <property type="entry name" value="Rotamase_2"/>
    <property type="match status" value="1"/>
</dbReference>
<keyword evidence="6 14" id="KW-1133">Transmembrane helix</keyword>
<dbReference type="Pfam" id="PF13624">
    <property type="entry name" value="SurA_N_3"/>
    <property type="match status" value="1"/>
</dbReference>
<name>Q11HU3_CHESB</name>
<comment type="similarity">
    <text evidence="11">Belongs to the PpiD chaperone family.</text>
</comment>
<keyword evidence="7 14" id="KW-0472">Membrane</keyword>
<evidence type="ECO:0000256" key="7">
    <source>
        <dbReference type="ARBA" id="ARBA00023136"/>
    </source>
</evidence>
<dbReference type="EMBL" id="CP000390">
    <property type="protein sequence ID" value="ABG63032.1"/>
    <property type="molecule type" value="Genomic_DNA"/>
</dbReference>
<evidence type="ECO:0000256" key="4">
    <source>
        <dbReference type="ARBA" id="ARBA00022519"/>
    </source>
</evidence>
<evidence type="ECO:0000256" key="8">
    <source>
        <dbReference type="ARBA" id="ARBA00023186"/>
    </source>
</evidence>
<reference evidence="16" key="1">
    <citation type="submission" date="2006-06" db="EMBL/GenBank/DDBJ databases">
        <title>Complete sequence of chromosome of Chelativorans sp. BNC1.</title>
        <authorList>
            <consortium name="US DOE Joint Genome Institute"/>
            <person name="Copeland A."/>
            <person name="Lucas S."/>
            <person name="Lapidus A."/>
            <person name="Barry K."/>
            <person name="Detter J.C."/>
            <person name="Glavina del Rio T."/>
            <person name="Hammon N."/>
            <person name="Israni S."/>
            <person name="Dalin E."/>
            <person name="Tice H."/>
            <person name="Pitluck S."/>
            <person name="Chertkov O."/>
            <person name="Brettin T."/>
            <person name="Bruce D."/>
            <person name="Han C."/>
            <person name="Tapia R."/>
            <person name="Gilna P."/>
            <person name="Schmutz J."/>
            <person name="Larimer F."/>
            <person name="Land M."/>
            <person name="Hauser L."/>
            <person name="Kyrpides N."/>
            <person name="Mikhailova N."/>
            <person name="Richardson P."/>
        </authorList>
    </citation>
    <scope>NUCLEOTIDE SEQUENCE</scope>
    <source>
        <strain evidence="16">BNC1</strain>
    </source>
</reference>
<dbReference type="HOGENOM" id="CLU_023843_2_1_5"/>
<evidence type="ECO:0000256" key="6">
    <source>
        <dbReference type="ARBA" id="ARBA00022989"/>
    </source>
</evidence>
<evidence type="ECO:0000256" key="1">
    <source>
        <dbReference type="ARBA" id="ARBA00004382"/>
    </source>
</evidence>
<dbReference type="PANTHER" id="PTHR47529">
    <property type="entry name" value="PEPTIDYL-PROLYL CIS-TRANS ISOMERASE D"/>
    <property type="match status" value="1"/>
</dbReference>
<evidence type="ECO:0000259" key="15">
    <source>
        <dbReference type="Pfam" id="PF13145"/>
    </source>
</evidence>
<dbReference type="KEGG" id="mes:Meso_1637"/>
<evidence type="ECO:0000313" key="16">
    <source>
        <dbReference type="EMBL" id="ABG63032.1"/>
    </source>
</evidence>
<evidence type="ECO:0000256" key="5">
    <source>
        <dbReference type="ARBA" id="ARBA00022692"/>
    </source>
</evidence>
<keyword evidence="8" id="KW-0143">Chaperone</keyword>
<dbReference type="GO" id="GO:0003755">
    <property type="term" value="F:peptidyl-prolyl cis-trans isomerase activity"/>
    <property type="evidence" value="ECO:0007669"/>
    <property type="project" value="InterPro"/>
</dbReference>
<gene>
    <name evidence="16" type="ordered locus">Meso_1637</name>
</gene>
<dbReference type="InterPro" id="IPR052029">
    <property type="entry name" value="PpiD_chaperone"/>
</dbReference>
<evidence type="ECO:0000256" key="14">
    <source>
        <dbReference type="SAM" id="Phobius"/>
    </source>
</evidence>
<sequence precursor="true">MLDSLRKAATTWVAKLLLVVLVVSFAVWGISGSMLTGTSGDVITAGGTSVSALDYRLAYDRRIAELSRQFGTRLTREQAVAFGIDEQVLSQLSAGAVLDETAREIGLGVSKDKLAELTASDPAFRGLDGRFDRSQFEFVLSRIGMRPEDYLKNREQAAVRQQIIDAVASGVSAPDELLRSLARYRGEDRTIEYVALPRSAVEPVEPPSDEQLQTWFEERKDNYAAPEYRKIEYVKLEAEDIADPSVISDEQVESYYQQNQAQYTTPERRQVEQLTFASAEEATAARESMRTGTTFEDLIERQGKKLQDVSLGTLTRADIPDQVIADAVFSLTEDQVSDVVQGTFGPVLLRVTEITPEAVTPLDQVKEEIRQQLALDEANRLLLDTYDQYEDARAGGDTLQEAAERLSLTVGTIDAVDRDGNKPDGTRVEDVPNLPALLAEAFQTEVGVENAPINLTGSGFLFYEVAEIVPARDREFSEVRDRVLEDWTEAEVTSRLDARAKALQEEIKNGKTLDEISTELGQEKMVKRGLKREASDADLGQTGVAAVFSVAKGETGTVANPAGDARFIFQVTEVFEPASATAESLPDDIKTAVNQGLENDLLDQLVTRLQAEHGVTVNRTAMQQALAF</sequence>
<dbReference type="PANTHER" id="PTHR47529:SF1">
    <property type="entry name" value="PERIPLASMIC CHAPERONE PPID"/>
    <property type="match status" value="1"/>
</dbReference>
<dbReference type="SUPFAM" id="SSF109998">
    <property type="entry name" value="Triger factor/SurA peptide-binding domain-like"/>
    <property type="match status" value="1"/>
</dbReference>
<feature type="transmembrane region" description="Helical" evidence="14">
    <location>
        <begin position="12"/>
        <end position="30"/>
    </location>
</feature>
<dbReference type="Gene3D" id="3.10.50.40">
    <property type="match status" value="1"/>
</dbReference>
<dbReference type="STRING" id="266779.Meso_1637"/>
<evidence type="ECO:0000256" key="10">
    <source>
        <dbReference type="ARBA" id="ARBA00031484"/>
    </source>
</evidence>
<evidence type="ECO:0000256" key="12">
    <source>
        <dbReference type="ARBA" id="ARBA00040743"/>
    </source>
</evidence>
<evidence type="ECO:0000256" key="13">
    <source>
        <dbReference type="ARBA" id="ARBA00042775"/>
    </source>
</evidence>
<organism evidence="16">
    <name type="scientific">Chelativorans sp. (strain BNC1)</name>
    <dbReference type="NCBI Taxonomy" id="266779"/>
    <lineage>
        <taxon>Bacteria</taxon>
        <taxon>Pseudomonadati</taxon>
        <taxon>Pseudomonadota</taxon>
        <taxon>Alphaproteobacteria</taxon>
        <taxon>Hyphomicrobiales</taxon>
        <taxon>Phyllobacteriaceae</taxon>
        <taxon>Chelativorans</taxon>
    </lineage>
</organism>
<evidence type="ECO:0000256" key="3">
    <source>
        <dbReference type="ARBA" id="ARBA00022475"/>
    </source>
</evidence>
<keyword evidence="3" id="KW-1003">Cell membrane</keyword>
<dbReference type="GO" id="GO:0005886">
    <property type="term" value="C:plasma membrane"/>
    <property type="evidence" value="ECO:0007669"/>
    <property type="project" value="UniProtKB-SubCell"/>
</dbReference>
<keyword evidence="4" id="KW-0997">Cell inner membrane</keyword>
<dbReference type="InterPro" id="IPR000297">
    <property type="entry name" value="PPIase_PpiC"/>
</dbReference>
<comment type="subcellular location">
    <subcellularLocation>
        <location evidence="1">Cell inner membrane</location>
        <topology evidence="1">Single-pass type II membrane protein</topology>
        <orientation evidence="1">Periplasmic side</orientation>
    </subcellularLocation>
</comment>
<keyword evidence="5 14" id="KW-0812">Transmembrane</keyword>
<keyword evidence="16" id="KW-0413">Isomerase</keyword>